<keyword evidence="1" id="KW-1133">Transmembrane helix</keyword>
<proteinExistence type="predicted"/>
<sequence length="155" mass="17602">MQQRRKRQMFLLKSVGCVIVFIIFNIYFYSIFAWFTVFGGMDDDTGIGKQIGLYFGAMLANYLMNAALIYIPLIIIGCGHESRYKLLIQSIGYLLALGFLVFLGFEFYLIVELVFVRFHAYIETGDTNNKNVIMGHLISYGVISLGTSLSFLLSD</sequence>
<comment type="caution">
    <text evidence="2">The sequence shown here is derived from an EMBL/GenBank/DDBJ whole genome shotgun (WGS) entry which is preliminary data.</text>
</comment>
<evidence type="ECO:0000256" key="1">
    <source>
        <dbReference type="SAM" id="Phobius"/>
    </source>
</evidence>
<keyword evidence="3" id="KW-1185">Reference proteome</keyword>
<accession>A0A8J8NLE7</accession>
<feature type="transmembrane region" description="Helical" evidence="1">
    <location>
        <begin position="131"/>
        <end position="153"/>
    </location>
</feature>
<protein>
    <submittedName>
        <fullName evidence="2">Uncharacterized protein</fullName>
    </submittedName>
</protein>
<name>A0A8J8NLE7_HALGN</name>
<feature type="transmembrane region" description="Helical" evidence="1">
    <location>
        <begin position="55"/>
        <end position="79"/>
    </location>
</feature>
<feature type="transmembrane region" description="Helical" evidence="1">
    <location>
        <begin position="12"/>
        <end position="35"/>
    </location>
</feature>
<dbReference type="AlphaFoldDB" id="A0A8J8NLE7"/>
<keyword evidence="1" id="KW-0812">Transmembrane</keyword>
<keyword evidence="1" id="KW-0472">Membrane</keyword>
<dbReference type="EMBL" id="RRYP01011535">
    <property type="protein sequence ID" value="TNV77662.1"/>
    <property type="molecule type" value="Genomic_DNA"/>
</dbReference>
<gene>
    <name evidence="2" type="ORF">FGO68_gene14353</name>
</gene>
<reference evidence="2" key="1">
    <citation type="submission" date="2019-06" db="EMBL/GenBank/DDBJ databases">
        <authorList>
            <person name="Zheng W."/>
        </authorList>
    </citation>
    <scope>NUCLEOTIDE SEQUENCE</scope>
    <source>
        <strain evidence="2">QDHG01</strain>
    </source>
</reference>
<organism evidence="2 3">
    <name type="scientific">Halteria grandinella</name>
    <dbReference type="NCBI Taxonomy" id="5974"/>
    <lineage>
        <taxon>Eukaryota</taxon>
        <taxon>Sar</taxon>
        <taxon>Alveolata</taxon>
        <taxon>Ciliophora</taxon>
        <taxon>Intramacronucleata</taxon>
        <taxon>Spirotrichea</taxon>
        <taxon>Stichotrichia</taxon>
        <taxon>Sporadotrichida</taxon>
        <taxon>Halteriidae</taxon>
        <taxon>Halteria</taxon>
    </lineage>
</organism>
<evidence type="ECO:0000313" key="2">
    <source>
        <dbReference type="EMBL" id="TNV77662.1"/>
    </source>
</evidence>
<dbReference type="Proteomes" id="UP000785679">
    <property type="component" value="Unassembled WGS sequence"/>
</dbReference>
<evidence type="ECO:0000313" key="3">
    <source>
        <dbReference type="Proteomes" id="UP000785679"/>
    </source>
</evidence>
<feature type="transmembrane region" description="Helical" evidence="1">
    <location>
        <begin position="91"/>
        <end position="111"/>
    </location>
</feature>